<evidence type="ECO:0000256" key="1">
    <source>
        <dbReference type="SAM" id="MobiDB-lite"/>
    </source>
</evidence>
<gene>
    <name evidence="2" type="ORF">PAXRUDRAFT_158811</name>
</gene>
<sequence>KAALKAALKANQPISEVDEEWLDNAGNLVDEERVVDELDKALDYERASIAGPAQPASTPADQQKYAQPVETHKKENATLEQRIEILNWHFADGENQTKIACHFDKIYPTLHLTQPRISAWIKHKAAWQVEYKNSVGSSFSVKRVHQTQHLEVMEILDLWVLKAMADKLLLTGKVLCQKWKAFDDLAGVPEDKRLGLSKGWLS</sequence>
<dbReference type="EMBL" id="KN826029">
    <property type="protein sequence ID" value="KIK80403.1"/>
    <property type="molecule type" value="Genomic_DNA"/>
</dbReference>
<feature type="non-terminal residue" evidence="2">
    <location>
        <position position="1"/>
    </location>
</feature>
<feature type="region of interest" description="Disordered" evidence="1">
    <location>
        <begin position="46"/>
        <end position="66"/>
    </location>
</feature>
<reference evidence="3" key="2">
    <citation type="submission" date="2015-01" db="EMBL/GenBank/DDBJ databases">
        <title>Evolutionary Origins and Diversification of the Mycorrhizal Mutualists.</title>
        <authorList>
            <consortium name="DOE Joint Genome Institute"/>
            <consortium name="Mycorrhizal Genomics Consortium"/>
            <person name="Kohler A."/>
            <person name="Kuo A."/>
            <person name="Nagy L.G."/>
            <person name="Floudas D."/>
            <person name="Copeland A."/>
            <person name="Barry K.W."/>
            <person name="Cichocki N."/>
            <person name="Veneault-Fourrey C."/>
            <person name="LaButti K."/>
            <person name="Lindquist E.A."/>
            <person name="Lipzen A."/>
            <person name="Lundell T."/>
            <person name="Morin E."/>
            <person name="Murat C."/>
            <person name="Riley R."/>
            <person name="Ohm R."/>
            <person name="Sun H."/>
            <person name="Tunlid A."/>
            <person name="Henrissat B."/>
            <person name="Grigoriev I.V."/>
            <person name="Hibbett D.S."/>
            <person name="Martin F."/>
        </authorList>
    </citation>
    <scope>NUCLEOTIDE SEQUENCE [LARGE SCALE GENOMIC DNA]</scope>
    <source>
        <strain evidence="3">Ve08.2h10</strain>
    </source>
</reference>
<evidence type="ECO:0000313" key="2">
    <source>
        <dbReference type="EMBL" id="KIK80403.1"/>
    </source>
</evidence>
<dbReference type="HOGENOM" id="CLU_018294_4_0_1"/>
<keyword evidence="3" id="KW-1185">Reference proteome</keyword>
<organism evidence="2 3">
    <name type="scientific">Paxillus rubicundulus Ve08.2h10</name>
    <dbReference type="NCBI Taxonomy" id="930991"/>
    <lineage>
        <taxon>Eukaryota</taxon>
        <taxon>Fungi</taxon>
        <taxon>Dikarya</taxon>
        <taxon>Basidiomycota</taxon>
        <taxon>Agaricomycotina</taxon>
        <taxon>Agaricomycetes</taxon>
        <taxon>Agaricomycetidae</taxon>
        <taxon>Boletales</taxon>
        <taxon>Paxilineae</taxon>
        <taxon>Paxillaceae</taxon>
        <taxon>Paxillus</taxon>
    </lineage>
</organism>
<evidence type="ECO:0000313" key="3">
    <source>
        <dbReference type="Proteomes" id="UP000054538"/>
    </source>
</evidence>
<dbReference type="AlphaFoldDB" id="A0A0D0CXV8"/>
<reference evidence="2 3" key="1">
    <citation type="submission" date="2014-04" db="EMBL/GenBank/DDBJ databases">
        <authorList>
            <consortium name="DOE Joint Genome Institute"/>
            <person name="Kuo A."/>
            <person name="Kohler A."/>
            <person name="Jargeat P."/>
            <person name="Nagy L.G."/>
            <person name="Floudas D."/>
            <person name="Copeland A."/>
            <person name="Barry K.W."/>
            <person name="Cichocki N."/>
            <person name="Veneault-Fourrey C."/>
            <person name="LaButti K."/>
            <person name="Lindquist E.A."/>
            <person name="Lipzen A."/>
            <person name="Lundell T."/>
            <person name="Morin E."/>
            <person name="Murat C."/>
            <person name="Sun H."/>
            <person name="Tunlid A."/>
            <person name="Henrissat B."/>
            <person name="Grigoriev I.V."/>
            <person name="Hibbett D.S."/>
            <person name="Martin F."/>
            <person name="Nordberg H.P."/>
            <person name="Cantor M.N."/>
            <person name="Hua S.X."/>
        </authorList>
    </citation>
    <scope>NUCLEOTIDE SEQUENCE [LARGE SCALE GENOMIC DNA]</scope>
    <source>
        <strain evidence="2 3">Ve08.2h10</strain>
    </source>
</reference>
<proteinExistence type="predicted"/>
<feature type="compositionally biased region" description="Polar residues" evidence="1">
    <location>
        <begin position="55"/>
        <end position="65"/>
    </location>
</feature>
<evidence type="ECO:0008006" key="4">
    <source>
        <dbReference type="Google" id="ProtNLM"/>
    </source>
</evidence>
<protein>
    <recommendedName>
        <fullName evidence="4">HTH CENPB-type domain-containing protein</fullName>
    </recommendedName>
</protein>
<dbReference type="Proteomes" id="UP000054538">
    <property type="component" value="Unassembled WGS sequence"/>
</dbReference>
<dbReference type="OrthoDB" id="2507562at2759"/>
<accession>A0A0D0CXV8</accession>
<name>A0A0D0CXV8_9AGAM</name>
<dbReference type="InParanoid" id="A0A0D0CXV8"/>